<dbReference type="GO" id="GO:0005634">
    <property type="term" value="C:nucleus"/>
    <property type="evidence" value="ECO:0007669"/>
    <property type="project" value="UniProtKB-ARBA"/>
</dbReference>
<dbReference type="SMART" id="SM00165">
    <property type="entry name" value="UBA"/>
    <property type="match status" value="1"/>
</dbReference>
<feature type="compositionally biased region" description="Gly residues" evidence="1">
    <location>
        <begin position="210"/>
        <end position="220"/>
    </location>
</feature>
<feature type="compositionally biased region" description="Low complexity" evidence="1">
    <location>
        <begin position="98"/>
        <end position="115"/>
    </location>
</feature>
<dbReference type="SMART" id="SM00727">
    <property type="entry name" value="STI1"/>
    <property type="match status" value="2"/>
</dbReference>
<dbReference type="InterPro" id="IPR009060">
    <property type="entry name" value="UBA-like_sf"/>
</dbReference>
<sequence length="415" mass="44374">MEGGGEANDGGRSDVVTINIRFSACEKIVVHVSLDSSVESLKSVIAKNSDVPVEEQRLINNGRLLKDDRTLRSYDLEAEHIVYLIRVYIPLASEDDTTSGSDTSSPSTTESETMSGYRYLSPSTIDFSAIPGVEPIPLPWVQNSDMSQEMMDHLITNPDAVRNIAINTPESREAIDRDPDLARIFNDPVIFRNMAESAVISEVIARVGGGGSGGGGGGGTPSHPAGTDSSAPPVDLGGPEIPGLEGMLGFTPDPIAMSQLMQSPAISQFIQRLLSNPHNMNPILNPQYREIMQNPVLTSKSQLTSPETMQEMLALHQTLSYLLGEEPITRWDAGQTSGGTVETGTQSQPFSGEGTSGSTPPNNNLNNVGSEEVLYASQLAQLEAMGFHDTRKNLEALTATKGNVPAAVDRLRGGQ</sequence>
<dbReference type="SMART" id="SM00213">
    <property type="entry name" value="UBQ"/>
    <property type="match status" value="1"/>
</dbReference>
<name>A0AA35YLX2_LACSI</name>
<dbReference type="Pfam" id="PF00240">
    <property type="entry name" value="ubiquitin"/>
    <property type="match status" value="1"/>
</dbReference>
<dbReference type="PANTHER" id="PTHR10677:SF55">
    <property type="entry name" value="UBIQUILIN-1-RELATED"/>
    <property type="match status" value="1"/>
</dbReference>
<reference evidence="4" key="1">
    <citation type="submission" date="2023-04" db="EMBL/GenBank/DDBJ databases">
        <authorList>
            <person name="Vijverberg K."/>
            <person name="Xiong W."/>
            <person name="Schranz E."/>
        </authorList>
    </citation>
    <scope>NUCLEOTIDE SEQUENCE</scope>
</reference>
<dbReference type="InterPro" id="IPR006636">
    <property type="entry name" value="STI1_HS-bd"/>
</dbReference>
<dbReference type="PANTHER" id="PTHR10677">
    <property type="entry name" value="UBIQUILIN"/>
    <property type="match status" value="1"/>
</dbReference>
<dbReference type="PROSITE" id="PS50053">
    <property type="entry name" value="UBIQUITIN_2"/>
    <property type="match status" value="1"/>
</dbReference>
<dbReference type="Pfam" id="PF23195">
    <property type="entry name" value="UBQLN1"/>
    <property type="match status" value="1"/>
</dbReference>
<evidence type="ECO:0000259" key="3">
    <source>
        <dbReference type="PROSITE" id="PS50053"/>
    </source>
</evidence>
<feature type="region of interest" description="Disordered" evidence="1">
    <location>
        <begin position="331"/>
        <end position="368"/>
    </location>
</feature>
<dbReference type="SUPFAM" id="SSF46934">
    <property type="entry name" value="UBA-like"/>
    <property type="match status" value="1"/>
</dbReference>
<dbReference type="SUPFAM" id="SSF54236">
    <property type="entry name" value="Ubiquitin-like"/>
    <property type="match status" value="1"/>
</dbReference>
<feature type="region of interest" description="Disordered" evidence="1">
    <location>
        <begin position="95"/>
        <end position="116"/>
    </location>
</feature>
<dbReference type="Proteomes" id="UP001177003">
    <property type="component" value="Chromosome 3"/>
</dbReference>
<protein>
    <recommendedName>
        <fullName evidence="6">Ubiquitin receptor RAD23</fullName>
    </recommendedName>
</protein>
<dbReference type="InterPro" id="IPR015496">
    <property type="entry name" value="Ubiquilin"/>
</dbReference>
<dbReference type="InterPro" id="IPR000626">
    <property type="entry name" value="Ubiquitin-like_dom"/>
</dbReference>
<organism evidence="4 5">
    <name type="scientific">Lactuca saligna</name>
    <name type="common">Willowleaf lettuce</name>
    <dbReference type="NCBI Taxonomy" id="75948"/>
    <lineage>
        <taxon>Eukaryota</taxon>
        <taxon>Viridiplantae</taxon>
        <taxon>Streptophyta</taxon>
        <taxon>Embryophyta</taxon>
        <taxon>Tracheophyta</taxon>
        <taxon>Spermatophyta</taxon>
        <taxon>Magnoliopsida</taxon>
        <taxon>eudicotyledons</taxon>
        <taxon>Gunneridae</taxon>
        <taxon>Pentapetalae</taxon>
        <taxon>asterids</taxon>
        <taxon>campanulids</taxon>
        <taxon>Asterales</taxon>
        <taxon>Asteraceae</taxon>
        <taxon>Cichorioideae</taxon>
        <taxon>Cichorieae</taxon>
        <taxon>Lactucinae</taxon>
        <taxon>Lactuca</taxon>
    </lineage>
</organism>
<feature type="domain" description="UBA" evidence="2">
    <location>
        <begin position="368"/>
        <end position="414"/>
    </location>
</feature>
<evidence type="ECO:0000313" key="5">
    <source>
        <dbReference type="Proteomes" id="UP001177003"/>
    </source>
</evidence>
<feature type="compositionally biased region" description="Polar residues" evidence="1">
    <location>
        <begin position="334"/>
        <end position="350"/>
    </location>
</feature>
<evidence type="ECO:0000313" key="4">
    <source>
        <dbReference type="EMBL" id="CAI9276374.1"/>
    </source>
</evidence>
<evidence type="ECO:0000259" key="2">
    <source>
        <dbReference type="PROSITE" id="PS50030"/>
    </source>
</evidence>
<dbReference type="InterPro" id="IPR029071">
    <property type="entry name" value="Ubiquitin-like_domsf"/>
</dbReference>
<feature type="compositionally biased region" description="Polar residues" evidence="1">
    <location>
        <begin position="356"/>
        <end position="368"/>
    </location>
</feature>
<dbReference type="AlphaFoldDB" id="A0AA35YLX2"/>
<dbReference type="GO" id="GO:0005829">
    <property type="term" value="C:cytosol"/>
    <property type="evidence" value="ECO:0007669"/>
    <property type="project" value="TreeGrafter"/>
</dbReference>
<feature type="domain" description="Ubiquitin-like" evidence="3">
    <location>
        <begin position="16"/>
        <end position="85"/>
    </location>
</feature>
<accession>A0AA35YLX2</accession>
<dbReference type="GO" id="GO:0031593">
    <property type="term" value="F:polyubiquitin modification-dependent protein binding"/>
    <property type="evidence" value="ECO:0007669"/>
    <property type="project" value="TreeGrafter"/>
</dbReference>
<dbReference type="PROSITE" id="PS50030">
    <property type="entry name" value="UBA"/>
    <property type="match status" value="1"/>
</dbReference>
<dbReference type="Gene3D" id="1.10.8.10">
    <property type="entry name" value="DNA helicase RuvA subunit, C-terminal domain"/>
    <property type="match status" value="1"/>
</dbReference>
<dbReference type="GO" id="GO:0006511">
    <property type="term" value="P:ubiquitin-dependent protein catabolic process"/>
    <property type="evidence" value="ECO:0007669"/>
    <property type="project" value="TreeGrafter"/>
</dbReference>
<dbReference type="EMBL" id="OX465079">
    <property type="protein sequence ID" value="CAI9276374.1"/>
    <property type="molecule type" value="Genomic_DNA"/>
</dbReference>
<proteinExistence type="predicted"/>
<dbReference type="CDD" id="cd14399">
    <property type="entry name" value="UBA_PLICs"/>
    <property type="match status" value="1"/>
</dbReference>
<dbReference type="Gene3D" id="3.10.20.90">
    <property type="entry name" value="Phosphatidylinositol 3-kinase Catalytic Subunit, Chain A, domain 1"/>
    <property type="match status" value="1"/>
</dbReference>
<evidence type="ECO:0008006" key="6">
    <source>
        <dbReference type="Google" id="ProtNLM"/>
    </source>
</evidence>
<feature type="region of interest" description="Disordered" evidence="1">
    <location>
        <begin position="210"/>
        <end position="235"/>
    </location>
</feature>
<keyword evidence="5" id="KW-1185">Reference proteome</keyword>
<gene>
    <name evidence="4" type="ORF">LSALG_LOCUS16356</name>
</gene>
<evidence type="ECO:0000256" key="1">
    <source>
        <dbReference type="SAM" id="MobiDB-lite"/>
    </source>
</evidence>
<dbReference type="InterPro" id="IPR015940">
    <property type="entry name" value="UBA"/>
</dbReference>